<dbReference type="PANTHER" id="PTHR21494:SF0">
    <property type="entry name" value="ACTIVATING SIGNAL COINTEGRATOR 1 COMPLEX SUBUNIT 2"/>
    <property type="match status" value="1"/>
</dbReference>
<dbReference type="CDD" id="cd14364">
    <property type="entry name" value="CUE_ASCC2"/>
    <property type="match status" value="1"/>
</dbReference>
<reference evidence="3" key="1">
    <citation type="journal article" date="2020" name="Stud. Mycol.">
        <title>101 Dothideomycetes genomes: a test case for predicting lifestyles and emergence of pathogens.</title>
        <authorList>
            <person name="Haridas S."/>
            <person name="Albert R."/>
            <person name="Binder M."/>
            <person name="Bloem J."/>
            <person name="Labutti K."/>
            <person name="Salamov A."/>
            <person name="Andreopoulos B."/>
            <person name="Baker S."/>
            <person name="Barry K."/>
            <person name="Bills G."/>
            <person name="Bluhm B."/>
            <person name="Cannon C."/>
            <person name="Castanera R."/>
            <person name="Culley D."/>
            <person name="Daum C."/>
            <person name="Ezra D."/>
            <person name="Gonzalez J."/>
            <person name="Henrissat B."/>
            <person name="Kuo A."/>
            <person name="Liang C."/>
            <person name="Lipzen A."/>
            <person name="Lutzoni F."/>
            <person name="Magnuson J."/>
            <person name="Mondo S."/>
            <person name="Nolan M."/>
            <person name="Ohm R."/>
            <person name="Pangilinan J."/>
            <person name="Park H.-J."/>
            <person name="Ramirez L."/>
            <person name="Alfaro M."/>
            <person name="Sun H."/>
            <person name="Tritt A."/>
            <person name="Yoshinaga Y."/>
            <person name="Zwiers L.-H."/>
            <person name="Turgeon B."/>
            <person name="Goodwin S."/>
            <person name="Spatafora J."/>
            <person name="Crous P."/>
            <person name="Grigoriev I."/>
        </authorList>
    </citation>
    <scope>NUCLEOTIDE SEQUENCE</scope>
    <source>
        <strain evidence="3">CBS 122368</strain>
    </source>
</reference>
<feature type="compositionally biased region" description="Gly residues" evidence="1">
    <location>
        <begin position="606"/>
        <end position="616"/>
    </location>
</feature>
<dbReference type="EMBL" id="ML987209">
    <property type="protein sequence ID" value="KAF2241972.1"/>
    <property type="molecule type" value="Genomic_DNA"/>
</dbReference>
<dbReference type="AlphaFoldDB" id="A0A6A6HW64"/>
<protein>
    <recommendedName>
        <fullName evidence="2">CUE domain-containing protein</fullName>
    </recommendedName>
</protein>
<dbReference type="Pfam" id="PF02845">
    <property type="entry name" value="CUE"/>
    <property type="match status" value="1"/>
</dbReference>
<feature type="compositionally biased region" description="Basic and acidic residues" evidence="1">
    <location>
        <begin position="399"/>
        <end position="408"/>
    </location>
</feature>
<evidence type="ECO:0000259" key="2">
    <source>
        <dbReference type="PROSITE" id="PS51140"/>
    </source>
</evidence>
<feature type="region of interest" description="Disordered" evidence="1">
    <location>
        <begin position="558"/>
        <end position="659"/>
    </location>
</feature>
<evidence type="ECO:0000256" key="1">
    <source>
        <dbReference type="SAM" id="MobiDB-lite"/>
    </source>
</evidence>
<dbReference type="GO" id="GO:0043130">
    <property type="term" value="F:ubiquitin binding"/>
    <property type="evidence" value="ECO:0007669"/>
    <property type="project" value="InterPro"/>
</dbReference>
<feature type="compositionally biased region" description="Polar residues" evidence="1">
    <location>
        <begin position="375"/>
        <end position="388"/>
    </location>
</feature>
<evidence type="ECO:0000313" key="3">
    <source>
        <dbReference type="EMBL" id="KAF2241972.1"/>
    </source>
</evidence>
<feature type="compositionally biased region" description="Basic residues" evidence="1">
    <location>
        <begin position="639"/>
        <end position="653"/>
    </location>
</feature>
<dbReference type="GeneID" id="54573491"/>
<dbReference type="SMART" id="SM00546">
    <property type="entry name" value="CUE"/>
    <property type="match status" value="1"/>
</dbReference>
<feature type="region of interest" description="Disordered" evidence="1">
    <location>
        <begin position="375"/>
        <end position="408"/>
    </location>
</feature>
<proteinExistence type="predicted"/>
<dbReference type="SUPFAM" id="SSF46934">
    <property type="entry name" value="UBA-like"/>
    <property type="match status" value="1"/>
</dbReference>
<accession>A0A6A6HW64</accession>
<keyword evidence="4" id="KW-1185">Reference proteome</keyword>
<sequence length="659" mass="72504">MDLPRFAPFPDAKVRHSILPHEWEVYLDSWTSLAELYLRLNDEQFSSVISEEASLTDFLVSFFHELANDDSILPKALSLRKKCFFLIHRLFSREDVPAQLLYWETLSDICHNFPKSERLRGLLDSLWKRKGTAIEKSLQQARSSIIKQLDSKRPEDAEGTLNRIVPLLRMSSHAGAYMLTGSDFLDSLCNAYPKVASGLQVKLATTAYLGLIALLESPKPNYSQLSDHLYTLKTNGEQQQKSGSSKALIADLATNTPVLNKIRDKASAPEAARVRNTAASLSAFQQSSVARPKKLVRRKVEKGKGKALDGEYGHGAFGEIHVHRMSLISQIQDLFPDLGSGFVAKLLHEYNDNVEEVTAHLLEDSLPPHLANANQKEQLPTTASTSKPHLTPRSTPPPSERRSVFDNDDFDRLAVDTSRLHIGRRNQQLTADKILSDRNNAPSKSAILSALAAFDSDDDERDDTYDVEDVGGTVDSAAPGPDEADADLRDKNEETLFRAYSSTPELFGRDAETRRGKVRTALKSETGMTDEAIEGWGIMIARDPRRLRRLESKFSTFTGQQTGLAPTAWRDSPAGSDAEAAEGSADGRRGGRGGWVGRGRSRGRGRGGGGRGGGSVAGASDDKSTQVSRQRKEAGKGSRANHNRRDQRAKKMARGGFPG</sequence>
<dbReference type="Gene3D" id="1.10.8.10">
    <property type="entry name" value="DNA helicase RuvA subunit, C-terminal domain"/>
    <property type="match status" value="1"/>
</dbReference>
<dbReference type="InterPro" id="IPR052586">
    <property type="entry name" value="ASCC2"/>
</dbReference>
<dbReference type="InterPro" id="IPR009060">
    <property type="entry name" value="UBA-like_sf"/>
</dbReference>
<evidence type="ECO:0000313" key="4">
    <source>
        <dbReference type="Proteomes" id="UP000800094"/>
    </source>
</evidence>
<dbReference type="RefSeq" id="XP_033676976.1">
    <property type="nucleotide sequence ID" value="XM_033820161.1"/>
</dbReference>
<dbReference type="InterPro" id="IPR041800">
    <property type="entry name" value="ASCC2_CUE"/>
</dbReference>
<dbReference type="OrthoDB" id="5577209at2759"/>
<organism evidence="3 4">
    <name type="scientific">Trematosphaeria pertusa</name>
    <dbReference type="NCBI Taxonomy" id="390896"/>
    <lineage>
        <taxon>Eukaryota</taxon>
        <taxon>Fungi</taxon>
        <taxon>Dikarya</taxon>
        <taxon>Ascomycota</taxon>
        <taxon>Pezizomycotina</taxon>
        <taxon>Dothideomycetes</taxon>
        <taxon>Pleosporomycetidae</taxon>
        <taxon>Pleosporales</taxon>
        <taxon>Massarineae</taxon>
        <taxon>Trematosphaeriaceae</taxon>
        <taxon>Trematosphaeria</taxon>
    </lineage>
</organism>
<feature type="compositionally biased region" description="Basic and acidic residues" evidence="1">
    <location>
        <begin position="620"/>
        <end position="636"/>
    </location>
</feature>
<feature type="compositionally biased region" description="Low complexity" evidence="1">
    <location>
        <begin position="574"/>
        <end position="584"/>
    </location>
</feature>
<gene>
    <name evidence="3" type="ORF">BU26DRAFT_162437</name>
</gene>
<feature type="domain" description="CUE" evidence="2">
    <location>
        <begin position="323"/>
        <end position="366"/>
    </location>
</feature>
<name>A0A6A6HW64_9PLEO</name>
<dbReference type="InterPro" id="IPR003892">
    <property type="entry name" value="CUE"/>
</dbReference>
<dbReference type="Proteomes" id="UP000800094">
    <property type="component" value="Unassembled WGS sequence"/>
</dbReference>
<dbReference type="PANTHER" id="PTHR21494">
    <property type="entry name" value="ACTIVATING SIGNAL COINTEGRATOR 1 COMPLEX SUBUNIT 2 ASC-1 COMPLEX SUBUNIT P100"/>
    <property type="match status" value="1"/>
</dbReference>
<dbReference type="PROSITE" id="PS51140">
    <property type="entry name" value="CUE"/>
    <property type="match status" value="1"/>
</dbReference>